<evidence type="ECO:0000313" key="2">
    <source>
        <dbReference type="Proteomes" id="UP000324222"/>
    </source>
</evidence>
<organism evidence="1 2">
    <name type="scientific">Portunus trituberculatus</name>
    <name type="common">Swimming crab</name>
    <name type="synonym">Neptunus trituberculatus</name>
    <dbReference type="NCBI Taxonomy" id="210409"/>
    <lineage>
        <taxon>Eukaryota</taxon>
        <taxon>Metazoa</taxon>
        <taxon>Ecdysozoa</taxon>
        <taxon>Arthropoda</taxon>
        <taxon>Crustacea</taxon>
        <taxon>Multicrustacea</taxon>
        <taxon>Malacostraca</taxon>
        <taxon>Eumalacostraca</taxon>
        <taxon>Eucarida</taxon>
        <taxon>Decapoda</taxon>
        <taxon>Pleocyemata</taxon>
        <taxon>Brachyura</taxon>
        <taxon>Eubrachyura</taxon>
        <taxon>Portunoidea</taxon>
        <taxon>Portunidae</taxon>
        <taxon>Portuninae</taxon>
        <taxon>Portunus</taxon>
    </lineage>
</organism>
<accession>A0A5B7FYR1</accession>
<dbReference type="Proteomes" id="UP000324222">
    <property type="component" value="Unassembled WGS sequence"/>
</dbReference>
<evidence type="ECO:0000313" key="1">
    <source>
        <dbReference type="EMBL" id="MPC50008.1"/>
    </source>
</evidence>
<dbReference type="AlphaFoldDB" id="A0A5B7FYR1"/>
<keyword evidence="2" id="KW-1185">Reference proteome</keyword>
<protein>
    <submittedName>
        <fullName evidence="1">Uncharacterized protein</fullName>
    </submittedName>
</protein>
<sequence length="69" mass="7740">MPHKVQPRHKLSSAYSNFALVGWRPASGPSLTPSRSSKLGYVGRLHGGGRTMEVEVVELRGLRGRRRWK</sequence>
<name>A0A5B7FYR1_PORTR</name>
<proteinExistence type="predicted"/>
<gene>
    <name evidence="1" type="ORF">E2C01_043827</name>
</gene>
<comment type="caution">
    <text evidence="1">The sequence shown here is derived from an EMBL/GenBank/DDBJ whole genome shotgun (WGS) entry which is preliminary data.</text>
</comment>
<reference evidence="1 2" key="1">
    <citation type="submission" date="2019-05" db="EMBL/GenBank/DDBJ databases">
        <title>Another draft genome of Portunus trituberculatus and its Hox gene families provides insights of decapod evolution.</title>
        <authorList>
            <person name="Jeong J.-H."/>
            <person name="Song I."/>
            <person name="Kim S."/>
            <person name="Choi T."/>
            <person name="Kim D."/>
            <person name="Ryu S."/>
            <person name="Kim W."/>
        </authorList>
    </citation>
    <scope>NUCLEOTIDE SEQUENCE [LARGE SCALE GENOMIC DNA]</scope>
    <source>
        <tissue evidence="1">Muscle</tissue>
    </source>
</reference>
<dbReference type="EMBL" id="VSRR010009227">
    <property type="protein sequence ID" value="MPC50008.1"/>
    <property type="molecule type" value="Genomic_DNA"/>
</dbReference>